<evidence type="ECO:0000256" key="4">
    <source>
        <dbReference type="ARBA" id="ARBA00012786"/>
    </source>
</evidence>
<evidence type="ECO:0000256" key="6">
    <source>
        <dbReference type="ARBA" id="ARBA00022475"/>
    </source>
</evidence>
<feature type="transmembrane region" description="Helical" evidence="18">
    <location>
        <begin position="715"/>
        <end position="737"/>
    </location>
</feature>
<keyword evidence="13" id="KW-1278">Translocase</keyword>
<dbReference type="Pfam" id="PF00122">
    <property type="entry name" value="E1-E2_ATPase"/>
    <property type="match status" value="1"/>
</dbReference>
<evidence type="ECO:0000313" key="20">
    <source>
        <dbReference type="EMBL" id="OBQ21618.1"/>
    </source>
</evidence>
<feature type="transmembrane region" description="Helical" evidence="18">
    <location>
        <begin position="55"/>
        <end position="78"/>
    </location>
</feature>
<dbReference type="Gene3D" id="3.40.50.1000">
    <property type="entry name" value="HAD superfamily/HAD-like"/>
    <property type="match status" value="1"/>
</dbReference>
<feature type="transmembrane region" description="Helical" evidence="18">
    <location>
        <begin position="277"/>
        <end position="297"/>
    </location>
</feature>
<dbReference type="InterPro" id="IPR023299">
    <property type="entry name" value="ATPase_P-typ_cyto_dom_N"/>
</dbReference>
<feature type="transmembrane region" description="Helical" evidence="18">
    <location>
        <begin position="84"/>
        <end position="100"/>
    </location>
</feature>
<comment type="function">
    <text evidence="1">Mediates magnesium influx to the cytosol.</text>
</comment>
<dbReference type="Proteomes" id="UP000092382">
    <property type="component" value="Unassembled WGS sequence"/>
</dbReference>
<dbReference type="EMBL" id="LJOY01000067">
    <property type="protein sequence ID" value="OBQ21618.1"/>
    <property type="molecule type" value="Genomic_DNA"/>
</dbReference>
<dbReference type="STRING" id="1803587.GCA_001593825_02595"/>
<evidence type="ECO:0000256" key="16">
    <source>
        <dbReference type="ARBA" id="ARBA00029806"/>
    </source>
</evidence>
<evidence type="ECO:0000256" key="3">
    <source>
        <dbReference type="ARBA" id="ARBA00008746"/>
    </source>
</evidence>
<dbReference type="InterPro" id="IPR006068">
    <property type="entry name" value="ATPase_P-typ_cation-transptr_C"/>
</dbReference>
<reference evidence="20 21" key="1">
    <citation type="submission" date="2015-09" db="EMBL/GenBank/DDBJ databases">
        <title>Whole genome shotgun sequence assembly of Aphanizomenon flos-aquae UKL13.</title>
        <authorList>
            <person name="Driscoll C."/>
        </authorList>
    </citation>
    <scope>NUCLEOTIDE SEQUENCE [LARGE SCALE GENOMIC DNA]</scope>
    <source>
        <strain evidence="20">MDT13</strain>
    </source>
</reference>
<keyword evidence="7" id="KW-0997">Cell inner membrane</keyword>
<evidence type="ECO:0000256" key="5">
    <source>
        <dbReference type="ARBA" id="ARBA00013555"/>
    </source>
</evidence>
<evidence type="ECO:0000256" key="14">
    <source>
        <dbReference type="ARBA" id="ARBA00022989"/>
    </source>
</evidence>
<dbReference type="PATRIC" id="fig|1710894.3.peg.1831"/>
<feature type="transmembrane region" description="Helical" evidence="18">
    <location>
        <begin position="749"/>
        <end position="766"/>
    </location>
</feature>
<dbReference type="InterPro" id="IPR004014">
    <property type="entry name" value="ATPase_P-typ_cation-transptr_N"/>
</dbReference>
<dbReference type="InterPro" id="IPR059000">
    <property type="entry name" value="ATPase_P-type_domA"/>
</dbReference>
<feature type="domain" description="Cation-transporting P-type ATPase N-terminal" evidence="19">
    <location>
        <begin position="7"/>
        <end position="80"/>
    </location>
</feature>
<dbReference type="SUPFAM" id="SSF56784">
    <property type="entry name" value="HAD-like"/>
    <property type="match status" value="1"/>
</dbReference>
<evidence type="ECO:0000256" key="1">
    <source>
        <dbReference type="ARBA" id="ARBA00003954"/>
    </source>
</evidence>
<evidence type="ECO:0000256" key="18">
    <source>
        <dbReference type="SAM" id="Phobius"/>
    </source>
</evidence>
<comment type="similarity">
    <text evidence="3">Belongs to the cation transport ATPase (P-type) (TC 3.A.3) family. Type IIIB subfamily.</text>
</comment>
<dbReference type="InterPro" id="IPR036412">
    <property type="entry name" value="HAD-like_sf"/>
</dbReference>
<dbReference type="SUPFAM" id="SSF81665">
    <property type="entry name" value="Calcium ATPase, transmembrane domain M"/>
    <property type="match status" value="1"/>
</dbReference>
<evidence type="ECO:0000256" key="15">
    <source>
        <dbReference type="ARBA" id="ARBA00023136"/>
    </source>
</evidence>
<evidence type="ECO:0000313" key="21">
    <source>
        <dbReference type="Proteomes" id="UP000092382"/>
    </source>
</evidence>
<evidence type="ECO:0000256" key="13">
    <source>
        <dbReference type="ARBA" id="ARBA00022967"/>
    </source>
</evidence>
<evidence type="ECO:0000256" key="11">
    <source>
        <dbReference type="ARBA" id="ARBA00022840"/>
    </source>
</evidence>
<keyword evidence="9 18" id="KW-0812">Transmembrane</keyword>
<dbReference type="GO" id="GO:0015444">
    <property type="term" value="F:P-type magnesium transporter activity"/>
    <property type="evidence" value="ECO:0007669"/>
    <property type="project" value="UniProtKB-EC"/>
</dbReference>
<feature type="transmembrane region" description="Helical" evidence="18">
    <location>
        <begin position="778"/>
        <end position="796"/>
    </location>
</feature>
<comment type="caution">
    <text evidence="20">The sequence shown here is derived from an EMBL/GenBank/DDBJ whole genome shotgun (WGS) entry which is preliminary data.</text>
</comment>
<dbReference type="AlphaFoldDB" id="A0A1B7VN59"/>
<protein>
    <recommendedName>
        <fullName evidence="5">Magnesium-transporting ATPase, P-type 1</fullName>
        <ecNumber evidence="4">7.2.2.14</ecNumber>
    </recommendedName>
    <alternativeName>
        <fullName evidence="16">Mg(2+) transport ATPase, P-type 1</fullName>
    </alternativeName>
</protein>
<dbReference type="InterPro" id="IPR008250">
    <property type="entry name" value="ATPase_P-typ_transduc_dom_A_sf"/>
</dbReference>
<dbReference type="InterPro" id="IPR006415">
    <property type="entry name" value="P-type_ATPase_IIIB"/>
</dbReference>
<comment type="subcellular location">
    <subcellularLocation>
        <location evidence="2">Cell inner membrane</location>
        <topology evidence="2">Multi-pass membrane protein</topology>
    </subcellularLocation>
</comment>
<keyword evidence="12" id="KW-0460">Magnesium</keyword>
<dbReference type="Pfam" id="PF13246">
    <property type="entry name" value="Cation_ATPase"/>
    <property type="match status" value="1"/>
</dbReference>
<evidence type="ECO:0000256" key="12">
    <source>
        <dbReference type="ARBA" id="ARBA00022842"/>
    </source>
</evidence>
<feature type="transmembrane region" description="Helical" evidence="18">
    <location>
        <begin position="243"/>
        <end position="265"/>
    </location>
</feature>
<dbReference type="PROSITE" id="PS00154">
    <property type="entry name" value="ATPASE_E1_E2"/>
    <property type="match status" value="1"/>
</dbReference>
<dbReference type="InterPro" id="IPR001757">
    <property type="entry name" value="P_typ_ATPase"/>
</dbReference>
<keyword evidence="14 18" id="KW-1133">Transmembrane helix</keyword>
<sequence>MNLQLSNFWNLPADQVLVKVQSTPQGLSSEDAKQRLSQYGANSLKQKQQSHTLTLLLNQFNSPIILILIFAAILSSFLKDTIDAVIILVIVLASGLLGFWQERGAADAVQKLLEMVEIKASILRDGQAQDVPVDEVMPGDIVLLSAGGSIPGDCLILESQTLSVDEATLTGETYPVAKEPGVLPGETGLGQRTNSLFMGTHIVSGNATAVVVNIGKATEFGKVSERLKFRPPETEFESGVRKFGYFLLEVTLTLVILIFAANIYLQHPVLDSFMFSLALAVGLTPQLLPAIISINLAHGAKLMAKKQVIVKRLPAIENFGSMNVLCADKTGTLTDGVVRIRSALDLDGKESDRILFYAYLNAISESGYVNPIDEAIRNHKSFDISKYKKLDEIPYDFNRKRLSILFSKDQDHLVITKGAISNILDICTTVEMAENQVIDIAPIRQQIQQKYEDLGSQGFRTLGVAYRTLNTNHITLKDEINFTFLGYLALYDPPRSDIKTTITDLANLGVTLKMITGDSHAVAASISQQVGLLQTKLLTGSQIQKLSDAALVHQVNQVNIFAEIEPNQKERIIVALKKAGNVVGYMGDGINDASALYAADVGISVDTAVDVAKEAADIVLMQKDLDVLLGGIKAGRTTFANTLKYVFMATSANFGNMFSMAGVSLMLPFLPLLPKQILLTNLLTDFPEMTIAADRVDQELVSKPRRWDIHFISKFMLVFGLLSSVFDYLTFGALLFLLHADSAQFRTGWFMESVISASMIVLVIRTRQSIFHSKPSPYLFSATMAIALITLIIPYTPLASVLGFQALPFSFVLILMAIIALYVTSAEIMKSIFYGWVKF</sequence>
<keyword evidence="15 18" id="KW-0472">Membrane</keyword>
<evidence type="ECO:0000256" key="2">
    <source>
        <dbReference type="ARBA" id="ARBA00004429"/>
    </source>
</evidence>
<dbReference type="PANTHER" id="PTHR42861">
    <property type="entry name" value="CALCIUM-TRANSPORTING ATPASE"/>
    <property type="match status" value="1"/>
</dbReference>
<dbReference type="SFLD" id="SFLDG00002">
    <property type="entry name" value="C1.7:_P-type_atpase_like"/>
    <property type="match status" value="1"/>
</dbReference>
<dbReference type="SMART" id="SM00831">
    <property type="entry name" value="Cation_ATPase_N"/>
    <property type="match status" value="1"/>
</dbReference>
<gene>
    <name evidence="20" type="ORF">AN481_16225</name>
</gene>
<dbReference type="InterPro" id="IPR023298">
    <property type="entry name" value="ATPase_P-typ_TM_dom_sf"/>
</dbReference>
<keyword evidence="10" id="KW-0547">Nucleotide-binding</keyword>
<keyword evidence="8" id="KW-0597">Phosphoprotein</keyword>
<dbReference type="NCBIfam" id="TIGR01524">
    <property type="entry name" value="ATPase-IIIB_Mg"/>
    <property type="match status" value="1"/>
</dbReference>
<dbReference type="GO" id="GO:0005886">
    <property type="term" value="C:plasma membrane"/>
    <property type="evidence" value="ECO:0007669"/>
    <property type="project" value="UniProtKB-SubCell"/>
</dbReference>
<dbReference type="InterPro" id="IPR023214">
    <property type="entry name" value="HAD_sf"/>
</dbReference>
<evidence type="ECO:0000259" key="19">
    <source>
        <dbReference type="SMART" id="SM00831"/>
    </source>
</evidence>
<dbReference type="Pfam" id="PF00690">
    <property type="entry name" value="Cation_ATPase_N"/>
    <property type="match status" value="1"/>
</dbReference>
<dbReference type="GO" id="GO:0005524">
    <property type="term" value="F:ATP binding"/>
    <property type="evidence" value="ECO:0007669"/>
    <property type="project" value="UniProtKB-KW"/>
</dbReference>
<dbReference type="EC" id="7.2.2.14" evidence="4"/>
<dbReference type="NCBIfam" id="TIGR01494">
    <property type="entry name" value="ATPase_P-type"/>
    <property type="match status" value="2"/>
</dbReference>
<dbReference type="Gene3D" id="2.70.150.10">
    <property type="entry name" value="Calcium-transporting ATPase, cytoplasmic transduction domain A"/>
    <property type="match status" value="1"/>
</dbReference>
<dbReference type="Pfam" id="PF00689">
    <property type="entry name" value="Cation_ATPase_C"/>
    <property type="match status" value="1"/>
</dbReference>
<comment type="catalytic activity">
    <reaction evidence="17">
        <text>Mg(2+)(out) + ATP + H2O = Mg(2+)(in) + ADP + phosphate + H(+)</text>
        <dbReference type="Rhea" id="RHEA:10260"/>
        <dbReference type="ChEBI" id="CHEBI:15377"/>
        <dbReference type="ChEBI" id="CHEBI:15378"/>
        <dbReference type="ChEBI" id="CHEBI:18420"/>
        <dbReference type="ChEBI" id="CHEBI:30616"/>
        <dbReference type="ChEBI" id="CHEBI:43474"/>
        <dbReference type="ChEBI" id="CHEBI:456216"/>
        <dbReference type="EC" id="7.2.2.14"/>
    </reaction>
</comment>
<dbReference type="SFLD" id="SFLDF00027">
    <property type="entry name" value="p-type_atpase"/>
    <property type="match status" value="1"/>
</dbReference>
<feature type="transmembrane region" description="Helical" evidence="18">
    <location>
        <begin position="802"/>
        <end position="823"/>
    </location>
</feature>
<dbReference type="Gene3D" id="3.40.1110.10">
    <property type="entry name" value="Calcium-transporting ATPase, cytoplasmic domain N"/>
    <property type="match status" value="1"/>
</dbReference>
<dbReference type="Gene3D" id="1.20.1110.10">
    <property type="entry name" value="Calcium-transporting ATPase, transmembrane domain"/>
    <property type="match status" value="1"/>
</dbReference>
<keyword evidence="6" id="KW-1003">Cell membrane</keyword>
<evidence type="ECO:0000256" key="7">
    <source>
        <dbReference type="ARBA" id="ARBA00022519"/>
    </source>
</evidence>
<keyword evidence="11" id="KW-0067">ATP-binding</keyword>
<evidence type="ECO:0000256" key="17">
    <source>
        <dbReference type="ARBA" id="ARBA00047295"/>
    </source>
</evidence>
<dbReference type="InterPro" id="IPR044492">
    <property type="entry name" value="P_typ_ATPase_HD_dom"/>
</dbReference>
<evidence type="ECO:0000256" key="8">
    <source>
        <dbReference type="ARBA" id="ARBA00022553"/>
    </source>
</evidence>
<proteinExistence type="inferred from homology"/>
<evidence type="ECO:0000256" key="9">
    <source>
        <dbReference type="ARBA" id="ARBA00022692"/>
    </source>
</evidence>
<dbReference type="SFLD" id="SFLDS00003">
    <property type="entry name" value="Haloacid_Dehalogenase"/>
    <property type="match status" value="1"/>
</dbReference>
<dbReference type="PRINTS" id="PR01836">
    <property type="entry name" value="MGATPASE"/>
</dbReference>
<dbReference type="GO" id="GO:0016887">
    <property type="term" value="F:ATP hydrolysis activity"/>
    <property type="evidence" value="ECO:0007669"/>
    <property type="project" value="InterPro"/>
</dbReference>
<dbReference type="SUPFAM" id="SSF81653">
    <property type="entry name" value="Calcium ATPase, transduction domain A"/>
    <property type="match status" value="1"/>
</dbReference>
<evidence type="ECO:0000256" key="10">
    <source>
        <dbReference type="ARBA" id="ARBA00022741"/>
    </source>
</evidence>
<accession>A0A1B7VN59</accession>
<organism evidence="20 21">
    <name type="scientific">Aphanizomenon flos-aquae LD13</name>
    <dbReference type="NCBI Taxonomy" id="1710894"/>
    <lineage>
        <taxon>Bacteria</taxon>
        <taxon>Bacillati</taxon>
        <taxon>Cyanobacteriota</taxon>
        <taxon>Cyanophyceae</taxon>
        <taxon>Nostocales</taxon>
        <taxon>Aphanizomenonaceae</taxon>
        <taxon>Aphanizomenon</taxon>
    </lineage>
</organism>
<dbReference type="InterPro" id="IPR018303">
    <property type="entry name" value="ATPase_P-typ_P_site"/>
</dbReference>
<name>A0A1B7VN59_APHFL</name>